<feature type="domain" description="Glyoxalase-like" evidence="1">
    <location>
        <begin position="32"/>
        <end position="141"/>
    </location>
</feature>
<organism evidence="2 3">
    <name type="scientific">Streptomyces lividans 1326</name>
    <dbReference type="NCBI Taxonomy" id="1200984"/>
    <lineage>
        <taxon>Bacteria</taxon>
        <taxon>Bacillati</taxon>
        <taxon>Actinomycetota</taxon>
        <taxon>Actinomycetes</taxon>
        <taxon>Kitasatosporales</taxon>
        <taxon>Streptomycetaceae</taxon>
        <taxon>Streptomyces</taxon>
    </lineage>
</organism>
<sequence>MTRTEPVLVTSYGPPMTTTQNASAPTFRYSAVTFDCSDPAALARFWGEALDLPVAFNTDDFYLLGGKDGAPGLGFCRLPDYRPPTWPGTDQEKQAHIDVGVEDLDAGEARLLALGATKPDFQPSPDRWRVLLDPAGHPFCVSTVA</sequence>
<dbReference type="PANTHER" id="PTHR35908">
    <property type="entry name" value="HYPOTHETICAL FUSION PROTEIN"/>
    <property type="match status" value="1"/>
</dbReference>
<gene>
    <name evidence="2" type="ORF">SLI_4947</name>
</gene>
<dbReference type="EMBL" id="CM001889">
    <property type="protein sequence ID" value="EOY49655.1"/>
    <property type="molecule type" value="Genomic_DNA"/>
</dbReference>
<accession>A0A7U9DW97</accession>
<evidence type="ECO:0000259" key="1">
    <source>
        <dbReference type="Pfam" id="PF18029"/>
    </source>
</evidence>
<evidence type="ECO:0000313" key="3">
    <source>
        <dbReference type="Proteomes" id="UP000014062"/>
    </source>
</evidence>
<dbReference type="PANTHER" id="PTHR35908:SF1">
    <property type="entry name" value="CONSERVED PROTEIN"/>
    <property type="match status" value="1"/>
</dbReference>
<dbReference type="SUPFAM" id="SSF54593">
    <property type="entry name" value="Glyoxalase/Bleomycin resistance protein/Dihydroxybiphenyl dioxygenase"/>
    <property type="match status" value="1"/>
</dbReference>
<evidence type="ECO:0000313" key="2">
    <source>
        <dbReference type="EMBL" id="EOY49655.1"/>
    </source>
</evidence>
<dbReference type="AlphaFoldDB" id="A0A7U9DW97"/>
<dbReference type="InterPro" id="IPR041581">
    <property type="entry name" value="Glyoxalase_6"/>
</dbReference>
<proteinExistence type="predicted"/>
<dbReference type="CDD" id="cd06587">
    <property type="entry name" value="VOC"/>
    <property type="match status" value="1"/>
</dbReference>
<dbReference type="Pfam" id="PF18029">
    <property type="entry name" value="Glyoxalase_6"/>
    <property type="match status" value="1"/>
</dbReference>
<dbReference type="Proteomes" id="UP000014062">
    <property type="component" value="Chromosome"/>
</dbReference>
<reference evidence="3" key="1">
    <citation type="journal article" date="2013" name="Genome Biol. Evol.">
        <title>The genome sequence of Streptomyces lividans 66 reveals a novel tRNA-dependent peptide biosynthetic system within a metal-related genomic island.</title>
        <authorList>
            <person name="Cruz-Morales P."/>
            <person name="Vijgenboom E."/>
            <person name="Iruegas-Bocardo F."/>
            <person name="Girard G."/>
            <person name="Yanez-Guerra L.A."/>
            <person name="Ramos-Aboites H.E."/>
            <person name="Pernodet J.L."/>
            <person name="Anne J."/>
            <person name="van Wezel G.P."/>
            <person name="Barona-Gomez F."/>
        </authorList>
    </citation>
    <scope>NUCLEOTIDE SEQUENCE [LARGE SCALE GENOMIC DNA]</scope>
    <source>
        <strain evidence="3">1326</strain>
    </source>
</reference>
<protein>
    <recommendedName>
        <fullName evidence="1">Glyoxalase-like domain-containing protein</fullName>
    </recommendedName>
</protein>
<dbReference type="Gene3D" id="3.10.180.10">
    <property type="entry name" value="2,3-Dihydroxybiphenyl 1,2-Dioxygenase, domain 1"/>
    <property type="match status" value="1"/>
</dbReference>
<name>A0A7U9DW97_STRLI</name>
<dbReference type="InterPro" id="IPR029068">
    <property type="entry name" value="Glyas_Bleomycin-R_OHBP_Dase"/>
</dbReference>